<reference evidence="2" key="1">
    <citation type="submission" date="2021-12" db="EMBL/GenBank/DDBJ databases">
        <authorList>
            <person name="Zaccaron A."/>
            <person name="Stergiopoulos I."/>
        </authorList>
    </citation>
    <scope>NUCLEOTIDE SEQUENCE</scope>
    <source>
        <strain evidence="2">Race5_Kim</strain>
    </source>
</reference>
<dbReference type="Proteomes" id="UP000756132">
    <property type="component" value="Chromosome 13"/>
</dbReference>
<dbReference type="EMBL" id="CP090175">
    <property type="protein sequence ID" value="UJO25110.1"/>
    <property type="molecule type" value="Genomic_DNA"/>
</dbReference>
<gene>
    <name evidence="2" type="ORF">CLAFUR5_14084</name>
</gene>
<dbReference type="RefSeq" id="XP_047769476.1">
    <property type="nucleotide sequence ID" value="XM_047913232.1"/>
</dbReference>
<dbReference type="AlphaFoldDB" id="A0A9Q8PM72"/>
<evidence type="ECO:0000256" key="1">
    <source>
        <dbReference type="SAM" id="MobiDB-lite"/>
    </source>
</evidence>
<sequence>MGMDQLDISPEEATQIPPYTTEENDWLKQHWTDEFHFLRAYGLSIYKEEHRAEGRLMVRAFIEQDKDQE</sequence>
<accession>A0A9Q8PM72</accession>
<reference evidence="2" key="2">
    <citation type="journal article" date="2022" name="Microb. Genom.">
        <title>A chromosome-scale genome assembly of the tomato pathogen Cladosporium fulvum reveals a compartmentalized genome architecture and the presence of a dispensable chromosome.</title>
        <authorList>
            <person name="Zaccaron A.Z."/>
            <person name="Chen L.H."/>
            <person name="Samaras A."/>
            <person name="Stergiopoulos I."/>
        </authorList>
    </citation>
    <scope>NUCLEOTIDE SEQUENCE</scope>
    <source>
        <strain evidence="2">Race5_Kim</strain>
    </source>
</reference>
<dbReference type="KEGG" id="ffu:CLAFUR5_14084"/>
<feature type="region of interest" description="Disordered" evidence="1">
    <location>
        <begin position="1"/>
        <end position="20"/>
    </location>
</feature>
<dbReference type="OrthoDB" id="4232400at2759"/>
<keyword evidence="3" id="KW-1185">Reference proteome</keyword>
<protein>
    <submittedName>
        <fullName evidence="2">Uncharacterized protein</fullName>
    </submittedName>
</protein>
<proteinExistence type="predicted"/>
<name>A0A9Q8PM72_PASFU</name>
<evidence type="ECO:0000313" key="2">
    <source>
        <dbReference type="EMBL" id="UJO25110.1"/>
    </source>
</evidence>
<evidence type="ECO:0000313" key="3">
    <source>
        <dbReference type="Proteomes" id="UP000756132"/>
    </source>
</evidence>
<dbReference type="GeneID" id="71993962"/>
<organism evidence="2 3">
    <name type="scientific">Passalora fulva</name>
    <name type="common">Tomato leaf mold</name>
    <name type="synonym">Cladosporium fulvum</name>
    <dbReference type="NCBI Taxonomy" id="5499"/>
    <lineage>
        <taxon>Eukaryota</taxon>
        <taxon>Fungi</taxon>
        <taxon>Dikarya</taxon>
        <taxon>Ascomycota</taxon>
        <taxon>Pezizomycotina</taxon>
        <taxon>Dothideomycetes</taxon>
        <taxon>Dothideomycetidae</taxon>
        <taxon>Mycosphaerellales</taxon>
        <taxon>Mycosphaerellaceae</taxon>
        <taxon>Fulvia</taxon>
    </lineage>
</organism>